<feature type="compositionally biased region" description="Basic and acidic residues" evidence="1">
    <location>
        <begin position="1"/>
        <end position="12"/>
    </location>
</feature>
<sequence length="363" mass="40918">MGIFNKKEKAEREENEENKEDVRTGGEERKVKIKKIKDLNSKERVRRKEPIRAWNKFDRVFLFLLMIITSGWSFYFAVSSRGWKMPTLPNINLSEINPFGSKTIVLGPGQGAADTKSENVLSKFEESTDRLTGVYGLYVTDLASGHSFGIYENNTFQAASLIKLPVMVGMYMSEEDGALSLNTRYILKTEDKVRGSGSLYNKPAGYQISYRDLLKLMGKESDNTAFNICRKHLGDEKIQDIINGIGMKGTSLEKNETTPADIGSFFYKLWNGQLLNMKNTDELLINLTDTSYEDWLTAGVPESIRVAHKYGRETGVVNDAGIVYSENPYIAVMLGKNVVLKEADSIFPELSKIIYDGMVEDNK</sequence>
<dbReference type="Proteomes" id="UP000034366">
    <property type="component" value="Unassembled WGS sequence"/>
</dbReference>
<dbReference type="EMBL" id="LBTW01000040">
    <property type="protein sequence ID" value="KKQ48235.1"/>
    <property type="molecule type" value="Genomic_DNA"/>
</dbReference>
<feature type="transmembrane region" description="Helical" evidence="2">
    <location>
        <begin position="60"/>
        <end position="78"/>
    </location>
</feature>
<dbReference type="PANTHER" id="PTHR35333:SF4">
    <property type="entry name" value="SLR0121 PROTEIN"/>
    <property type="match status" value="1"/>
</dbReference>
<dbReference type="Pfam" id="PF13354">
    <property type="entry name" value="Beta-lactamase2"/>
    <property type="match status" value="1"/>
</dbReference>
<evidence type="ECO:0000313" key="5">
    <source>
        <dbReference type="Proteomes" id="UP000034366"/>
    </source>
</evidence>
<dbReference type="InterPro" id="IPR012338">
    <property type="entry name" value="Beta-lactam/transpept-like"/>
</dbReference>
<keyword evidence="2" id="KW-1133">Transmembrane helix</keyword>
<evidence type="ECO:0000256" key="1">
    <source>
        <dbReference type="SAM" id="MobiDB-lite"/>
    </source>
</evidence>
<dbReference type="Gene3D" id="3.40.710.10">
    <property type="entry name" value="DD-peptidase/beta-lactamase superfamily"/>
    <property type="match status" value="1"/>
</dbReference>
<dbReference type="InterPro" id="IPR045155">
    <property type="entry name" value="Beta-lactam_cat"/>
</dbReference>
<proteinExistence type="predicted"/>
<dbReference type="GO" id="GO:0008800">
    <property type="term" value="F:beta-lactamase activity"/>
    <property type="evidence" value="ECO:0007669"/>
    <property type="project" value="InterPro"/>
</dbReference>
<feature type="domain" description="Beta-lactamase class A catalytic" evidence="3">
    <location>
        <begin position="136"/>
        <end position="334"/>
    </location>
</feature>
<evidence type="ECO:0000313" key="4">
    <source>
        <dbReference type="EMBL" id="KKQ48235.1"/>
    </source>
</evidence>
<dbReference type="InterPro" id="IPR000871">
    <property type="entry name" value="Beta-lactam_class-A"/>
</dbReference>
<evidence type="ECO:0000259" key="3">
    <source>
        <dbReference type="Pfam" id="PF13354"/>
    </source>
</evidence>
<keyword evidence="2" id="KW-0472">Membrane</keyword>
<protein>
    <submittedName>
        <fullName evidence="4">Beta-lactamase class A</fullName>
    </submittedName>
</protein>
<keyword evidence="2" id="KW-0812">Transmembrane</keyword>
<evidence type="ECO:0000256" key="2">
    <source>
        <dbReference type="SAM" id="Phobius"/>
    </source>
</evidence>
<dbReference type="AlphaFoldDB" id="A0A0G0IB83"/>
<feature type="region of interest" description="Disordered" evidence="1">
    <location>
        <begin position="1"/>
        <end position="27"/>
    </location>
</feature>
<reference evidence="4 5" key="1">
    <citation type="journal article" date="2015" name="Nature">
        <title>rRNA introns, odd ribosomes, and small enigmatic genomes across a large radiation of phyla.</title>
        <authorList>
            <person name="Brown C.T."/>
            <person name="Hug L.A."/>
            <person name="Thomas B.C."/>
            <person name="Sharon I."/>
            <person name="Castelle C.J."/>
            <person name="Singh A."/>
            <person name="Wilkins M.J."/>
            <person name="Williams K.H."/>
            <person name="Banfield J.F."/>
        </authorList>
    </citation>
    <scope>NUCLEOTIDE SEQUENCE [LARGE SCALE GENOMIC DNA]</scope>
</reference>
<name>A0A0G0IB83_9BACT</name>
<dbReference type="GO" id="GO:0030655">
    <property type="term" value="P:beta-lactam antibiotic catabolic process"/>
    <property type="evidence" value="ECO:0007669"/>
    <property type="project" value="InterPro"/>
</dbReference>
<dbReference type="GO" id="GO:0046677">
    <property type="term" value="P:response to antibiotic"/>
    <property type="evidence" value="ECO:0007669"/>
    <property type="project" value="InterPro"/>
</dbReference>
<gene>
    <name evidence="4" type="ORF">US67_C0040G0006</name>
</gene>
<comment type="caution">
    <text evidence="4">The sequence shown here is derived from an EMBL/GenBank/DDBJ whole genome shotgun (WGS) entry which is preliminary data.</text>
</comment>
<organism evidence="4 5">
    <name type="scientific">Candidatus Woesebacteria bacterium GW2011_GWD1_38_10</name>
    <dbReference type="NCBI Taxonomy" id="1618592"/>
    <lineage>
        <taxon>Bacteria</taxon>
        <taxon>Candidatus Woeseibacteriota</taxon>
    </lineage>
</organism>
<dbReference type="SUPFAM" id="SSF56601">
    <property type="entry name" value="beta-lactamase/transpeptidase-like"/>
    <property type="match status" value="1"/>
</dbReference>
<dbReference type="PANTHER" id="PTHR35333">
    <property type="entry name" value="BETA-LACTAMASE"/>
    <property type="match status" value="1"/>
</dbReference>
<accession>A0A0G0IB83</accession>